<dbReference type="Proteomes" id="UP000321405">
    <property type="component" value="Unassembled WGS sequence"/>
</dbReference>
<evidence type="ECO:0000313" key="3">
    <source>
        <dbReference type="Proteomes" id="UP000321405"/>
    </source>
</evidence>
<name>A0A511BT13_9PROT</name>
<evidence type="ECO:0000256" key="1">
    <source>
        <dbReference type="SAM" id="MobiDB-lite"/>
    </source>
</evidence>
<dbReference type="PROSITE" id="PS51273">
    <property type="entry name" value="GATASE_TYPE_1"/>
    <property type="match status" value="1"/>
</dbReference>
<dbReference type="EMBL" id="BJVC01000004">
    <property type="protein sequence ID" value="GEL02724.1"/>
    <property type="molecule type" value="Genomic_DNA"/>
</dbReference>
<dbReference type="PANTHER" id="PTHR43235:SF1">
    <property type="entry name" value="GLUTAMINE AMIDOTRANSFERASE PB2B2.05-RELATED"/>
    <property type="match status" value="1"/>
</dbReference>
<dbReference type="CDD" id="cd01745">
    <property type="entry name" value="GATase1_2"/>
    <property type="match status" value="1"/>
</dbReference>
<dbReference type="OrthoDB" id="9813383at2"/>
<gene>
    <name evidence="2" type="ORF">SSA02_18870</name>
</gene>
<dbReference type="RefSeq" id="WP_147093797.1">
    <property type="nucleotide sequence ID" value="NZ_BJVC01000004.1"/>
</dbReference>
<dbReference type="PANTHER" id="PTHR43235">
    <property type="entry name" value="GLUTAMINE AMIDOTRANSFERASE PB2B2.05-RELATED"/>
    <property type="match status" value="1"/>
</dbReference>
<dbReference type="GO" id="GO:0033969">
    <property type="term" value="F:gamma-glutamyl-gamma-aminobutyrate hydrolase activity"/>
    <property type="evidence" value="ECO:0007669"/>
    <property type="project" value="TreeGrafter"/>
</dbReference>
<organism evidence="2 3">
    <name type="scientific">Swaminathania salitolerans</name>
    <dbReference type="NCBI Taxonomy" id="182838"/>
    <lineage>
        <taxon>Bacteria</taxon>
        <taxon>Pseudomonadati</taxon>
        <taxon>Pseudomonadota</taxon>
        <taxon>Alphaproteobacteria</taxon>
        <taxon>Acetobacterales</taxon>
        <taxon>Acetobacteraceae</taxon>
        <taxon>Swaminathania</taxon>
    </lineage>
</organism>
<proteinExistence type="predicted"/>
<dbReference type="GO" id="GO:0006598">
    <property type="term" value="P:polyamine catabolic process"/>
    <property type="evidence" value="ECO:0007669"/>
    <property type="project" value="TreeGrafter"/>
</dbReference>
<dbReference type="Pfam" id="PF07722">
    <property type="entry name" value="Peptidase_C26"/>
    <property type="match status" value="1"/>
</dbReference>
<protein>
    <submittedName>
        <fullName evidence="2">Gamma-glutamyl-gamma-aminobutyrate hydrolase</fullName>
    </submittedName>
</protein>
<reference evidence="2 3" key="1">
    <citation type="submission" date="2019-07" db="EMBL/GenBank/DDBJ databases">
        <title>Whole genome shotgun sequence of Swaminathania salitolerans NBRC 104436.</title>
        <authorList>
            <person name="Hosoyama A."/>
            <person name="Uohara A."/>
            <person name="Ohji S."/>
            <person name="Ichikawa N."/>
        </authorList>
    </citation>
    <scope>NUCLEOTIDE SEQUENCE [LARGE SCALE GENOMIC DNA]</scope>
    <source>
        <strain evidence="2 3">NBRC 104436</strain>
    </source>
</reference>
<dbReference type="AlphaFoldDB" id="A0A511BT13"/>
<dbReference type="InterPro" id="IPR029062">
    <property type="entry name" value="Class_I_gatase-like"/>
</dbReference>
<evidence type="ECO:0000313" key="2">
    <source>
        <dbReference type="EMBL" id="GEL02724.1"/>
    </source>
</evidence>
<dbReference type="Gene3D" id="3.40.50.880">
    <property type="match status" value="1"/>
</dbReference>
<sequence>MTRAPLIGLTLDIEPGGPQDFSRWPYHALRQNYFEAIATAGGLPVGLPHDVRQAPLYMERLDGLVVTGGAFDPDPALYGAARHPRTTLKPGRTQAELACLEAARALGLPILGICGGMQLMAIAWGGSLHQHLPEDRPGPVAHEQPNPRDEAGHDVSILPGTLLARHTGLRSMAVNSSHHQGVSSPGALRIGARAPDGLIEAVETTDGIFRLGVQWHPEFAIDPGDARLLAGFIDAARHARPQDKRS</sequence>
<comment type="caution">
    <text evidence="2">The sequence shown here is derived from an EMBL/GenBank/DDBJ whole genome shotgun (WGS) entry which is preliminary data.</text>
</comment>
<feature type="region of interest" description="Disordered" evidence="1">
    <location>
        <begin position="133"/>
        <end position="154"/>
    </location>
</feature>
<keyword evidence="3" id="KW-1185">Reference proteome</keyword>
<keyword evidence="2" id="KW-0378">Hydrolase</keyword>
<dbReference type="SUPFAM" id="SSF52317">
    <property type="entry name" value="Class I glutamine amidotransferase-like"/>
    <property type="match status" value="1"/>
</dbReference>
<dbReference type="GO" id="GO:0005829">
    <property type="term" value="C:cytosol"/>
    <property type="evidence" value="ECO:0007669"/>
    <property type="project" value="TreeGrafter"/>
</dbReference>
<accession>A0A511BT13</accession>
<dbReference type="InterPro" id="IPR044668">
    <property type="entry name" value="PuuD-like"/>
</dbReference>
<dbReference type="InterPro" id="IPR011697">
    <property type="entry name" value="Peptidase_C26"/>
</dbReference>